<protein>
    <submittedName>
        <fullName evidence="2">Uncharacterized protein</fullName>
    </submittedName>
</protein>
<organism evidence="2 3">
    <name type="scientific">Trifolium medium</name>
    <dbReference type="NCBI Taxonomy" id="97028"/>
    <lineage>
        <taxon>Eukaryota</taxon>
        <taxon>Viridiplantae</taxon>
        <taxon>Streptophyta</taxon>
        <taxon>Embryophyta</taxon>
        <taxon>Tracheophyta</taxon>
        <taxon>Spermatophyta</taxon>
        <taxon>Magnoliopsida</taxon>
        <taxon>eudicotyledons</taxon>
        <taxon>Gunneridae</taxon>
        <taxon>Pentapetalae</taxon>
        <taxon>rosids</taxon>
        <taxon>fabids</taxon>
        <taxon>Fabales</taxon>
        <taxon>Fabaceae</taxon>
        <taxon>Papilionoideae</taxon>
        <taxon>50 kb inversion clade</taxon>
        <taxon>NPAAA clade</taxon>
        <taxon>Hologalegina</taxon>
        <taxon>IRL clade</taxon>
        <taxon>Trifolieae</taxon>
        <taxon>Trifolium</taxon>
    </lineage>
</organism>
<evidence type="ECO:0000313" key="2">
    <source>
        <dbReference type="EMBL" id="MCI62158.1"/>
    </source>
</evidence>
<proteinExistence type="predicted"/>
<evidence type="ECO:0000256" key="1">
    <source>
        <dbReference type="SAM" id="MobiDB-lite"/>
    </source>
</evidence>
<accession>A0A392TMK8</accession>
<dbReference type="AlphaFoldDB" id="A0A392TMK8"/>
<feature type="non-terminal residue" evidence="2">
    <location>
        <position position="87"/>
    </location>
</feature>
<feature type="region of interest" description="Disordered" evidence="1">
    <location>
        <begin position="46"/>
        <end position="73"/>
    </location>
</feature>
<dbReference type="EMBL" id="LXQA010614088">
    <property type="protein sequence ID" value="MCI62158.1"/>
    <property type="molecule type" value="Genomic_DNA"/>
</dbReference>
<reference evidence="2 3" key="1">
    <citation type="journal article" date="2018" name="Front. Plant Sci.">
        <title>Red Clover (Trifolium pratense) and Zigzag Clover (T. medium) - A Picture of Genomic Similarities and Differences.</title>
        <authorList>
            <person name="Dluhosova J."/>
            <person name="Istvanek J."/>
            <person name="Nedelnik J."/>
            <person name="Repkova J."/>
        </authorList>
    </citation>
    <scope>NUCLEOTIDE SEQUENCE [LARGE SCALE GENOMIC DNA]</scope>
    <source>
        <strain evidence="3">cv. 10/8</strain>
        <tissue evidence="2">Leaf</tissue>
    </source>
</reference>
<evidence type="ECO:0000313" key="3">
    <source>
        <dbReference type="Proteomes" id="UP000265520"/>
    </source>
</evidence>
<dbReference type="Proteomes" id="UP000265520">
    <property type="component" value="Unassembled WGS sequence"/>
</dbReference>
<feature type="non-terminal residue" evidence="2">
    <location>
        <position position="1"/>
    </location>
</feature>
<name>A0A392TMK8_9FABA</name>
<sequence length="87" mass="9566">NTAWPLYGLPVGYTPPGYIPAEVQQAPQNTQVPQNQSEVLNAHTRVPPFQPGFVSQQENLDDPRNAYQGPDLLDDVSKANVVVPQLE</sequence>
<comment type="caution">
    <text evidence="2">The sequence shown here is derived from an EMBL/GenBank/DDBJ whole genome shotgun (WGS) entry which is preliminary data.</text>
</comment>
<keyword evidence="3" id="KW-1185">Reference proteome</keyword>